<evidence type="ECO:0000256" key="1">
    <source>
        <dbReference type="ARBA" id="ARBA00023054"/>
    </source>
</evidence>
<feature type="compositionally biased region" description="Low complexity" evidence="3">
    <location>
        <begin position="409"/>
        <end position="422"/>
    </location>
</feature>
<dbReference type="GO" id="GO:0070319">
    <property type="term" value="C:Golgi to plasma membrane transport vesicle"/>
    <property type="evidence" value="ECO:0007669"/>
    <property type="project" value="TreeGrafter"/>
</dbReference>
<dbReference type="SUPFAM" id="SSF144284">
    <property type="entry name" value="Sec2 N-terminal region"/>
    <property type="match status" value="1"/>
</dbReference>
<dbReference type="Proteomes" id="UP000769157">
    <property type="component" value="Unassembled WGS sequence"/>
</dbReference>
<dbReference type="InterPro" id="IPR040351">
    <property type="entry name" value="RAB3IL/RAB3IP/Sec2"/>
</dbReference>
<dbReference type="AlphaFoldDB" id="A0A9P8T0Z9"/>
<evidence type="ECO:0000313" key="6">
    <source>
        <dbReference type="Proteomes" id="UP000769157"/>
    </source>
</evidence>
<comment type="caution">
    <text evidence="5">The sequence shown here is derived from an EMBL/GenBank/DDBJ whole genome shotgun (WGS) entry which is preliminary data.</text>
</comment>
<dbReference type="PANTHER" id="PTHR14430:SF0">
    <property type="entry name" value="SEC2P DOMAIN-CONTAINING PROTEIN"/>
    <property type="match status" value="1"/>
</dbReference>
<gene>
    <name evidence="5" type="ORF">OGAPHI_006534</name>
</gene>
<feature type="domain" description="GDP/GTP exchange factor Sec2 N-terminal" evidence="4">
    <location>
        <begin position="30"/>
        <end position="145"/>
    </location>
</feature>
<dbReference type="RefSeq" id="XP_046058797.1">
    <property type="nucleotide sequence ID" value="XM_046207830.1"/>
</dbReference>
<organism evidence="5 6">
    <name type="scientific">Ogataea philodendri</name>
    <dbReference type="NCBI Taxonomy" id="1378263"/>
    <lineage>
        <taxon>Eukaryota</taxon>
        <taxon>Fungi</taxon>
        <taxon>Dikarya</taxon>
        <taxon>Ascomycota</taxon>
        <taxon>Saccharomycotina</taxon>
        <taxon>Pichiomycetes</taxon>
        <taxon>Pichiales</taxon>
        <taxon>Pichiaceae</taxon>
        <taxon>Ogataea</taxon>
    </lineage>
</organism>
<feature type="compositionally biased region" description="Pro residues" evidence="3">
    <location>
        <begin position="423"/>
        <end position="434"/>
    </location>
</feature>
<keyword evidence="6" id="KW-1185">Reference proteome</keyword>
<reference evidence="5" key="1">
    <citation type="journal article" date="2021" name="Open Biol.">
        <title>Shared evolutionary footprints suggest mitochondrial oxidative damage underlies multiple complex I losses in fungi.</title>
        <authorList>
            <person name="Schikora-Tamarit M.A."/>
            <person name="Marcet-Houben M."/>
            <person name="Nosek J."/>
            <person name="Gabaldon T."/>
        </authorList>
    </citation>
    <scope>NUCLEOTIDE SEQUENCE</scope>
    <source>
        <strain evidence="5">CBS6075</strain>
    </source>
</reference>
<evidence type="ECO:0000313" key="5">
    <source>
        <dbReference type="EMBL" id="KAH3661684.1"/>
    </source>
</evidence>
<dbReference type="InterPro" id="IPR009449">
    <property type="entry name" value="Sec2_N"/>
</dbReference>
<keyword evidence="1 2" id="KW-0175">Coiled coil</keyword>
<dbReference type="Pfam" id="PF25555">
    <property type="entry name" value="RAB3A-like_C"/>
    <property type="match status" value="1"/>
</dbReference>
<dbReference type="CDD" id="cd21044">
    <property type="entry name" value="Rab11BD_RAB3IP_like"/>
    <property type="match status" value="1"/>
</dbReference>
<dbReference type="GO" id="GO:0006887">
    <property type="term" value="P:exocytosis"/>
    <property type="evidence" value="ECO:0007669"/>
    <property type="project" value="TreeGrafter"/>
</dbReference>
<reference evidence="5" key="2">
    <citation type="submission" date="2021-01" db="EMBL/GenBank/DDBJ databases">
        <authorList>
            <person name="Schikora-Tamarit M.A."/>
        </authorList>
    </citation>
    <scope>NUCLEOTIDE SEQUENCE</scope>
    <source>
        <strain evidence="5">CBS6075</strain>
    </source>
</reference>
<dbReference type="GO" id="GO:0005085">
    <property type="term" value="F:guanyl-nucleotide exchange factor activity"/>
    <property type="evidence" value="ECO:0007669"/>
    <property type="project" value="InterPro"/>
</dbReference>
<sequence>MVAAPMLSLAKQPLIISKHLAMSDNDKIIEQLSVQVLEQAQKTSALEVNLLESRQKIQELKRLLVESRKQKEESDKEVERLSYEMEDLSATLFDQANEKVKTANIQINDVQVKNEKLVDTLKDRDMTIELLNNELKNLKTIISDFETEEKAQSRAATVEPQTAPESQFTLDKLLKFNGKHIYSPMFNQLRFDLTLFNQFEETLATLQTIRETSFYKHLVTEEIEPVLRLDLSPSVKFFQKKSFVTSLFESKVVIEPLSASTEAWKAAQTQSAPSSPDPTTKRASLKMFKYDTNLPVAVESKCSICGEARMAMNFARLYVLRVKEVEYLLCISCASKLRRTVDLLARLKALKQTTDEGEVIRAWCEIAELRGRLFYAKLGIWDDADEGGLVYGWKNSWLGLPRPDKAGEPAEPATEETAQTAPSPVPAPDVPPPVSKRESDIPAATPAVPGSTGTPGSTADDILDTYANTSDEEVFNDASEAHSVAD</sequence>
<dbReference type="Pfam" id="PF06428">
    <property type="entry name" value="Sec2p"/>
    <property type="match status" value="1"/>
</dbReference>
<protein>
    <recommendedName>
        <fullName evidence="4">GDP/GTP exchange factor Sec2 N-terminal domain-containing protein</fullName>
    </recommendedName>
</protein>
<dbReference type="PANTHER" id="PTHR14430">
    <property type="entry name" value="RABIN3-RELATED"/>
    <property type="match status" value="1"/>
</dbReference>
<dbReference type="OrthoDB" id="1748564at2759"/>
<feature type="region of interest" description="Disordered" evidence="3">
    <location>
        <begin position="401"/>
        <end position="486"/>
    </location>
</feature>
<feature type="coiled-coil region" evidence="2">
    <location>
        <begin position="50"/>
        <end position="148"/>
    </location>
</feature>
<dbReference type="GO" id="GO:0051286">
    <property type="term" value="C:cell tip"/>
    <property type="evidence" value="ECO:0007669"/>
    <property type="project" value="TreeGrafter"/>
</dbReference>
<proteinExistence type="predicted"/>
<evidence type="ECO:0000256" key="3">
    <source>
        <dbReference type="SAM" id="MobiDB-lite"/>
    </source>
</evidence>
<evidence type="ECO:0000256" key="2">
    <source>
        <dbReference type="SAM" id="Coils"/>
    </source>
</evidence>
<dbReference type="EMBL" id="JAEUBE010000439">
    <property type="protein sequence ID" value="KAH3661684.1"/>
    <property type="molecule type" value="Genomic_DNA"/>
</dbReference>
<dbReference type="Gene3D" id="6.10.140.910">
    <property type="match status" value="1"/>
</dbReference>
<dbReference type="GeneID" id="70238498"/>
<evidence type="ECO:0000259" key="4">
    <source>
        <dbReference type="Pfam" id="PF06428"/>
    </source>
</evidence>
<accession>A0A9P8T0Z9</accession>
<name>A0A9P8T0Z9_9ASCO</name>